<comment type="subcellular location">
    <subcellularLocation>
        <location evidence="2">Cell envelope</location>
    </subcellularLocation>
</comment>
<dbReference type="Proteomes" id="UP000182829">
    <property type="component" value="Unassembled WGS sequence"/>
</dbReference>
<dbReference type="InterPro" id="IPR006311">
    <property type="entry name" value="TAT_signal"/>
</dbReference>
<evidence type="ECO:0000256" key="3">
    <source>
        <dbReference type="ARBA" id="ARBA00010312"/>
    </source>
</evidence>
<gene>
    <name evidence="11" type="ORF">SAMN05443661_1521</name>
</gene>
<dbReference type="OrthoDB" id="293745at2157"/>
<dbReference type="AlphaFoldDB" id="A0A1I3T381"/>
<reference evidence="11" key="1">
    <citation type="submission" date="2016-10" db="EMBL/GenBank/DDBJ databases">
        <authorList>
            <person name="de Groot N.N."/>
        </authorList>
    </citation>
    <scope>NUCLEOTIDE SEQUENCE [LARGE SCALE GENOMIC DNA]</scope>
    <source>
        <strain evidence="11">SP2</strain>
    </source>
</reference>
<keyword evidence="7" id="KW-0408">Iron</keyword>
<dbReference type="EMBL" id="FORO01000052">
    <property type="protein sequence ID" value="SFJ64972.1"/>
    <property type="molecule type" value="Genomic_DNA"/>
</dbReference>
<accession>A0A1I3T381</accession>
<organism evidence="11">
    <name type="scientific">Natronobacterium gregoryi</name>
    <dbReference type="NCBI Taxonomy" id="44930"/>
    <lineage>
        <taxon>Archaea</taxon>
        <taxon>Methanobacteriati</taxon>
        <taxon>Methanobacteriota</taxon>
        <taxon>Stenosarchaea group</taxon>
        <taxon>Halobacteria</taxon>
        <taxon>Halobacteriales</taxon>
        <taxon>Natrialbaceae</taxon>
        <taxon>Natronobacterium</taxon>
    </lineage>
</organism>
<dbReference type="RefSeq" id="WP_005580262.1">
    <property type="nucleotide sequence ID" value="NZ_FORO01000052.1"/>
</dbReference>
<evidence type="ECO:0000256" key="8">
    <source>
        <dbReference type="ARBA" id="ARBA00023014"/>
    </source>
</evidence>
<evidence type="ECO:0000256" key="5">
    <source>
        <dbReference type="ARBA" id="ARBA00022723"/>
    </source>
</evidence>
<protein>
    <submittedName>
        <fullName evidence="11">Formate dehydrogenase major subunit</fullName>
    </submittedName>
</protein>
<feature type="domain" description="4Fe-4S Mo/W bis-MGD-type" evidence="10">
    <location>
        <begin position="48"/>
        <end position="104"/>
    </location>
</feature>
<evidence type="ECO:0000256" key="1">
    <source>
        <dbReference type="ARBA" id="ARBA00001966"/>
    </source>
</evidence>
<dbReference type="GO" id="GO:0051539">
    <property type="term" value="F:4 iron, 4 sulfur cluster binding"/>
    <property type="evidence" value="ECO:0007669"/>
    <property type="project" value="UniProtKB-KW"/>
</dbReference>
<dbReference type="PANTHER" id="PTHR43598:SF5">
    <property type="entry name" value="DMSO REDUCTASE CHAIN A"/>
    <property type="match status" value="1"/>
</dbReference>
<dbReference type="InterPro" id="IPR019546">
    <property type="entry name" value="TAT_signal_bac_arc"/>
</dbReference>
<dbReference type="GO" id="GO:0046872">
    <property type="term" value="F:metal ion binding"/>
    <property type="evidence" value="ECO:0007669"/>
    <property type="project" value="UniProtKB-KW"/>
</dbReference>
<keyword evidence="5" id="KW-0479">Metal-binding</keyword>
<dbReference type="PROSITE" id="PS51318">
    <property type="entry name" value="TAT"/>
    <property type="match status" value="1"/>
</dbReference>
<dbReference type="Gene3D" id="3.30.200.210">
    <property type="match status" value="1"/>
</dbReference>
<dbReference type="NCBIfam" id="TIGR01409">
    <property type="entry name" value="TAT_signal_seq"/>
    <property type="match status" value="1"/>
</dbReference>
<dbReference type="GO" id="GO:0016491">
    <property type="term" value="F:oxidoreductase activity"/>
    <property type="evidence" value="ECO:0007669"/>
    <property type="project" value="UniProtKB-KW"/>
</dbReference>
<evidence type="ECO:0000259" key="10">
    <source>
        <dbReference type="PROSITE" id="PS51669"/>
    </source>
</evidence>
<name>A0A1I3T381_9EURY</name>
<feature type="region of interest" description="Disordered" evidence="9">
    <location>
        <begin position="102"/>
        <end position="137"/>
    </location>
</feature>
<dbReference type="PANTHER" id="PTHR43598">
    <property type="entry name" value="TUNGSTEN-CONTAINING FORMYLMETHANOFURAN DEHYDROGENASE 2 SUBUNIT B"/>
    <property type="match status" value="1"/>
</dbReference>
<sequence>MGRTTQSLDVDRRGVLKASGVAALAAGVGGRTLVQESSPATDDELEEGEEVKTICSHCSVGCGLKMVVDNDAVVGQEPWDDHPINEGGLCAKGASLAQTVNSDRRLKEPMKRGCHRTSSTLKSRVNAEVDEFSDPAR</sequence>
<comment type="similarity">
    <text evidence="3">Belongs to the prokaryotic molybdopterin-containing oxidoreductase family.</text>
</comment>
<evidence type="ECO:0000256" key="6">
    <source>
        <dbReference type="ARBA" id="ARBA00023002"/>
    </source>
</evidence>
<keyword evidence="4" id="KW-0004">4Fe-4S</keyword>
<evidence type="ECO:0000256" key="9">
    <source>
        <dbReference type="SAM" id="MobiDB-lite"/>
    </source>
</evidence>
<evidence type="ECO:0000256" key="7">
    <source>
        <dbReference type="ARBA" id="ARBA00023004"/>
    </source>
</evidence>
<dbReference type="InterPro" id="IPR006963">
    <property type="entry name" value="Mopterin_OxRdtase_4Fe-4S_dom"/>
</dbReference>
<keyword evidence="6" id="KW-0560">Oxidoreductase</keyword>
<dbReference type="SMART" id="SM00926">
    <property type="entry name" value="Molybdop_Fe4S4"/>
    <property type="match status" value="1"/>
</dbReference>
<dbReference type="GeneID" id="25137756"/>
<feature type="compositionally biased region" description="Basic and acidic residues" evidence="9">
    <location>
        <begin position="102"/>
        <end position="111"/>
    </location>
</feature>
<dbReference type="PROSITE" id="PS00551">
    <property type="entry name" value="MOLYBDOPTERIN_PROK_1"/>
    <property type="match status" value="1"/>
</dbReference>
<evidence type="ECO:0000313" key="11">
    <source>
        <dbReference type="EMBL" id="SFJ64972.1"/>
    </source>
</evidence>
<evidence type="ECO:0000256" key="2">
    <source>
        <dbReference type="ARBA" id="ARBA00004196"/>
    </source>
</evidence>
<comment type="cofactor">
    <cofactor evidence="1">
        <name>[4Fe-4S] cluster</name>
        <dbReference type="ChEBI" id="CHEBI:49883"/>
    </cofactor>
</comment>
<feature type="compositionally biased region" description="Acidic residues" evidence="9">
    <location>
        <begin position="128"/>
        <end position="137"/>
    </location>
</feature>
<dbReference type="Pfam" id="PF04879">
    <property type="entry name" value="Molybdop_Fe4S4"/>
    <property type="match status" value="1"/>
</dbReference>
<evidence type="ECO:0000256" key="4">
    <source>
        <dbReference type="ARBA" id="ARBA00022485"/>
    </source>
</evidence>
<proteinExistence type="inferred from homology"/>
<keyword evidence="8" id="KW-0411">Iron-sulfur</keyword>
<dbReference type="FunFam" id="2.20.25.90:FF:000006">
    <property type="entry name" value="Formate dehydrogenase alpha subunit"/>
    <property type="match status" value="1"/>
</dbReference>
<dbReference type="SUPFAM" id="SSF53706">
    <property type="entry name" value="Formate dehydrogenase/DMSO reductase, domains 1-3"/>
    <property type="match status" value="1"/>
</dbReference>
<dbReference type="InterPro" id="IPR027467">
    <property type="entry name" value="MopterinOxRdtase_cofactor_BS"/>
</dbReference>
<dbReference type="PROSITE" id="PS51669">
    <property type="entry name" value="4FE4S_MOW_BIS_MGD"/>
    <property type="match status" value="1"/>
</dbReference>